<dbReference type="PROSITE" id="PS50977">
    <property type="entry name" value="HTH_TETR_2"/>
    <property type="match status" value="1"/>
</dbReference>
<gene>
    <name evidence="6" type="ORF">C0029_10270</name>
</gene>
<dbReference type="Proteomes" id="UP000235162">
    <property type="component" value="Unassembled WGS sequence"/>
</dbReference>
<dbReference type="InterPro" id="IPR036271">
    <property type="entry name" value="Tet_transcr_reg_TetR-rel_C_sf"/>
</dbReference>
<evidence type="ECO:0000256" key="1">
    <source>
        <dbReference type="ARBA" id="ARBA00023015"/>
    </source>
</evidence>
<feature type="domain" description="HTH tetR-type" evidence="5">
    <location>
        <begin position="9"/>
        <end position="69"/>
    </location>
</feature>
<dbReference type="SUPFAM" id="SSF48498">
    <property type="entry name" value="Tetracyclin repressor-like, C-terminal domain"/>
    <property type="match status" value="1"/>
</dbReference>
<comment type="caution">
    <text evidence="6">The sequence shown here is derived from an EMBL/GenBank/DDBJ whole genome shotgun (WGS) entry which is preliminary data.</text>
</comment>
<dbReference type="Pfam" id="PF00440">
    <property type="entry name" value="TetR_N"/>
    <property type="match status" value="1"/>
</dbReference>
<dbReference type="EMBL" id="PKUR01000002">
    <property type="protein sequence ID" value="PLW86760.1"/>
    <property type="molecule type" value="Genomic_DNA"/>
</dbReference>
<evidence type="ECO:0000256" key="4">
    <source>
        <dbReference type="PROSITE-ProRule" id="PRU00335"/>
    </source>
</evidence>
<organism evidence="6 7">
    <name type="scientific">Halioglobus japonicus</name>
    <dbReference type="NCBI Taxonomy" id="930805"/>
    <lineage>
        <taxon>Bacteria</taxon>
        <taxon>Pseudomonadati</taxon>
        <taxon>Pseudomonadota</taxon>
        <taxon>Gammaproteobacteria</taxon>
        <taxon>Cellvibrionales</taxon>
        <taxon>Halieaceae</taxon>
        <taxon>Halioglobus</taxon>
    </lineage>
</organism>
<dbReference type="Gene3D" id="1.10.357.10">
    <property type="entry name" value="Tetracycline Repressor, domain 2"/>
    <property type="match status" value="1"/>
</dbReference>
<protein>
    <submittedName>
        <fullName evidence="6">TetR/AcrR family transcriptional regulator</fullName>
    </submittedName>
</protein>
<keyword evidence="1" id="KW-0805">Transcription regulation</keyword>
<accession>A0AAP8SNL6</accession>
<evidence type="ECO:0000313" key="7">
    <source>
        <dbReference type="Proteomes" id="UP000235162"/>
    </source>
</evidence>
<dbReference type="PRINTS" id="PR00455">
    <property type="entry name" value="HTHTETR"/>
</dbReference>
<dbReference type="GO" id="GO:0000976">
    <property type="term" value="F:transcription cis-regulatory region binding"/>
    <property type="evidence" value="ECO:0007669"/>
    <property type="project" value="TreeGrafter"/>
</dbReference>
<dbReference type="PANTHER" id="PTHR30055">
    <property type="entry name" value="HTH-TYPE TRANSCRIPTIONAL REGULATOR RUTR"/>
    <property type="match status" value="1"/>
</dbReference>
<evidence type="ECO:0000256" key="2">
    <source>
        <dbReference type="ARBA" id="ARBA00023125"/>
    </source>
</evidence>
<dbReference type="KEGG" id="hja:BST95_11265"/>
<evidence type="ECO:0000259" key="5">
    <source>
        <dbReference type="PROSITE" id="PS50977"/>
    </source>
</evidence>
<dbReference type="Pfam" id="PF13305">
    <property type="entry name" value="TetR_C_33"/>
    <property type="match status" value="1"/>
</dbReference>
<keyword evidence="2 4" id="KW-0238">DNA-binding</keyword>
<dbReference type="AlphaFoldDB" id="A0AAP8SNL6"/>
<keyword evidence="7" id="KW-1185">Reference proteome</keyword>
<dbReference type="InterPro" id="IPR050109">
    <property type="entry name" value="HTH-type_TetR-like_transc_reg"/>
</dbReference>
<dbReference type="RefSeq" id="WP_084199543.1">
    <property type="nucleotide sequence ID" value="NZ_BMYL01000002.1"/>
</dbReference>
<sequence>MSQSNYHHGDLRNALIVAAVELIQEKGSADVAISEAAKRAGVSAAAPYRHFRDKSALLEAVAELCYYGLSVEALATRDQYEMGTRECVVALGKTYVTYVTQRPEFYNMMWGDFAAMDPTVTDRDGRRGFFVFVEAVDAWCQAHKLRHTEPLDLALKLWALAHGLAVLELNGQFEYFMPEADRIQMLASSTNAFLDGVEKAG</sequence>
<dbReference type="InterPro" id="IPR009057">
    <property type="entry name" value="Homeodomain-like_sf"/>
</dbReference>
<feature type="DNA-binding region" description="H-T-H motif" evidence="4">
    <location>
        <begin position="32"/>
        <end position="51"/>
    </location>
</feature>
<reference evidence="6 7" key="1">
    <citation type="submission" date="2018-01" db="EMBL/GenBank/DDBJ databases">
        <title>The draft genome sequence of Halioglobus japonicus S1-36.</title>
        <authorList>
            <person name="Du Z.-J."/>
            <person name="Shi M.-J."/>
        </authorList>
    </citation>
    <scope>NUCLEOTIDE SEQUENCE [LARGE SCALE GENOMIC DNA]</scope>
    <source>
        <strain evidence="6 7">S1-36</strain>
    </source>
</reference>
<dbReference type="GO" id="GO:0003700">
    <property type="term" value="F:DNA-binding transcription factor activity"/>
    <property type="evidence" value="ECO:0007669"/>
    <property type="project" value="TreeGrafter"/>
</dbReference>
<dbReference type="PANTHER" id="PTHR30055:SF220">
    <property type="entry name" value="TETR-FAMILY REGULATORY PROTEIN"/>
    <property type="match status" value="1"/>
</dbReference>
<dbReference type="SUPFAM" id="SSF46689">
    <property type="entry name" value="Homeodomain-like"/>
    <property type="match status" value="1"/>
</dbReference>
<proteinExistence type="predicted"/>
<keyword evidence="3" id="KW-0804">Transcription</keyword>
<dbReference type="InterPro" id="IPR001647">
    <property type="entry name" value="HTH_TetR"/>
</dbReference>
<evidence type="ECO:0000313" key="6">
    <source>
        <dbReference type="EMBL" id="PLW86760.1"/>
    </source>
</evidence>
<dbReference type="InterPro" id="IPR025996">
    <property type="entry name" value="MT1864/Rv1816-like_C"/>
</dbReference>
<name>A0AAP8SNL6_9GAMM</name>
<evidence type="ECO:0000256" key="3">
    <source>
        <dbReference type="ARBA" id="ARBA00023163"/>
    </source>
</evidence>